<dbReference type="Gene3D" id="3.50.50.60">
    <property type="entry name" value="FAD/NAD(P)-binding domain"/>
    <property type="match status" value="1"/>
</dbReference>
<evidence type="ECO:0000256" key="4">
    <source>
        <dbReference type="ARBA" id="ARBA00023002"/>
    </source>
</evidence>
<dbReference type="AlphaFoldDB" id="A0A433CX06"/>
<dbReference type="EMBL" id="RBNI01011650">
    <property type="protein sequence ID" value="RUP43108.1"/>
    <property type="molecule type" value="Genomic_DNA"/>
</dbReference>
<dbReference type="OrthoDB" id="1716816at2759"/>
<comment type="caution">
    <text evidence="6">The sequence shown here is derived from an EMBL/GenBank/DDBJ whole genome shotgun (WGS) entry which is preliminary data.</text>
</comment>
<evidence type="ECO:0000256" key="2">
    <source>
        <dbReference type="ARBA" id="ARBA00022630"/>
    </source>
</evidence>
<dbReference type="Proteomes" id="UP000268093">
    <property type="component" value="Unassembled WGS sequence"/>
</dbReference>
<dbReference type="Pfam" id="PF01494">
    <property type="entry name" value="FAD_binding_3"/>
    <property type="match status" value="1"/>
</dbReference>
<accession>A0A433CX06</accession>
<keyword evidence="4" id="KW-0560">Oxidoreductase</keyword>
<dbReference type="PANTHER" id="PTHR43004">
    <property type="entry name" value="TRK SYSTEM POTASSIUM UPTAKE PROTEIN"/>
    <property type="match status" value="1"/>
</dbReference>
<evidence type="ECO:0000256" key="1">
    <source>
        <dbReference type="ARBA" id="ARBA00001974"/>
    </source>
</evidence>
<evidence type="ECO:0000259" key="5">
    <source>
        <dbReference type="Pfam" id="PF01494"/>
    </source>
</evidence>
<dbReference type="Gene3D" id="3.30.70.2450">
    <property type="match status" value="1"/>
</dbReference>
<sequence length="433" mass="48549">MSSGCLGKTSADIPQDLEVVAGLKGNGADTLCFAFHGDQIPDDERRRCPRCGSRYSCRFGPCSRSGVAFKPTAFIKLVHVLGPVGLFTAILLINVGLKIRIIDQSTSIVNNDGRATTLNTRTLEHIHSIDPTLAQRILRVSRTYTDVHYYVDGALVRTGVAFRSDSQFAFATQCPQAIVQGIFIDYLASRGVHVERQIRLVDFEDSFESDGVSAMVENLSTGKMSAVEVAYLVGADGPKSVTRMKLGIPLKGFGTPNLWFMMDVSIIHTNLPTIEYRNHVENKHGVMFTLVSSDNLYRFCLRTNAEEDDFGPEEVMARIKLVLRPFELEFDKVYWFTRGRRAPFFTLGRARLEHRARRQVSKPKIVSHHRKIRITTLTLPTYVLQLEPRLEALLNASRDCQAVPAGDIPRRAIRRRRKDRLHIRQAHGAAAVG</sequence>
<evidence type="ECO:0000313" key="6">
    <source>
        <dbReference type="EMBL" id="RUP43108.1"/>
    </source>
</evidence>
<evidence type="ECO:0000313" key="7">
    <source>
        <dbReference type="Proteomes" id="UP000268093"/>
    </source>
</evidence>
<dbReference type="PANTHER" id="PTHR43004:SF19">
    <property type="entry name" value="BINDING MONOOXYGENASE, PUTATIVE (JCVI)-RELATED"/>
    <property type="match status" value="1"/>
</dbReference>
<keyword evidence="3" id="KW-0274">FAD</keyword>
<dbReference type="SUPFAM" id="SSF54373">
    <property type="entry name" value="FAD-linked reductases, C-terminal domain"/>
    <property type="match status" value="1"/>
</dbReference>
<reference evidence="6 7" key="1">
    <citation type="journal article" date="2018" name="New Phytol.">
        <title>Phylogenomics of Endogonaceae and evolution of mycorrhizas within Mucoromycota.</title>
        <authorList>
            <person name="Chang Y."/>
            <person name="Desiro A."/>
            <person name="Na H."/>
            <person name="Sandor L."/>
            <person name="Lipzen A."/>
            <person name="Clum A."/>
            <person name="Barry K."/>
            <person name="Grigoriev I.V."/>
            <person name="Martin F.M."/>
            <person name="Stajich J.E."/>
            <person name="Smith M.E."/>
            <person name="Bonito G."/>
            <person name="Spatafora J.W."/>
        </authorList>
    </citation>
    <scope>NUCLEOTIDE SEQUENCE [LARGE SCALE GENOMIC DNA]</scope>
    <source>
        <strain evidence="6 7">GMNB39</strain>
    </source>
</reference>
<dbReference type="SUPFAM" id="SSF51905">
    <property type="entry name" value="FAD/NAD(P)-binding domain"/>
    <property type="match status" value="1"/>
</dbReference>
<dbReference type="InterPro" id="IPR036188">
    <property type="entry name" value="FAD/NAD-bd_sf"/>
</dbReference>
<name>A0A433CX06_9FUNG</name>
<dbReference type="GO" id="GO:0016709">
    <property type="term" value="F:oxidoreductase activity, acting on paired donors, with incorporation or reduction of molecular oxygen, NAD(P)H as one donor, and incorporation of one atom of oxygen"/>
    <property type="evidence" value="ECO:0007669"/>
    <property type="project" value="UniProtKB-ARBA"/>
</dbReference>
<keyword evidence="2" id="KW-0285">Flavoprotein</keyword>
<keyword evidence="7" id="KW-1185">Reference proteome</keyword>
<protein>
    <submittedName>
        <fullName evidence="6">FAD binding domain-containing protein</fullName>
    </submittedName>
</protein>
<organism evidence="6 7">
    <name type="scientific">Jimgerdemannia flammicorona</name>
    <dbReference type="NCBI Taxonomy" id="994334"/>
    <lineage>
        <taxon>Eukaryota</taxon>
        <taxon>Fungi</taxon>
        <taxon>Fungi incertae sedis</taxon>
        <taxon>Mucoromycota</taxon>
        <taxon>Mucoromycotina</taxon>
        <taxon>Endogonomycetes</taxon>
        <taxon>Endogonales</taxon>
        <taxon>Endogonaceae</taxon>
        <taxon>Jimgerdemannia</taxon>
    </lineage>
</organism>
<evidence type="ECO:0000256" key="3">
    <source>
        <dbReference type="ARBA" id="ARBA00022827"/>
    </source>
</evidence>
<dbReference type="InterPro" id="IPR050641">
    <property type="entry name" value="RIFMO-like"/>
</dbReference>
<dbReference type="InterPro" id="IPR002938">
    <property type="entry name" value="FAD-bd"/>
</dbReference>
<gene>
    <name evidence="6" type="ORF">BC936DRAFT_137591</name>
</gene>
<comment type="cofactor">
    <cofactor evidence="1">
        <name>FAD</name>
        <dbReference type="ChEBI" id="CHEBI:57692"/>
    </cofactor>
</comment>
<feature type="domain" description="FAD-binding" evidence="5">
    <location>
        <begin position="82"/>
        <end position="318"/>
    </location>
</feature>
<proteinExistence type="predicted"/>
<dbReference type="GO" id="GO:0071949">
    <property type="term" value="F:FAD binding"/>
    <property type="evidence" value="ECO:0007669"/>
    <property type="project" value="InterPro"/>
</dbReference>